<accession>F7VJG1</accession>
<evidence type="ECO:0000256" key="1">
    <source>
        <dbReference type="SAM" id="MobiDB-lite"/>
    </source>
</evidence>
<comment type="caution">
    <text evidence="2">The sequence shown here is derived from an EMBL/GenBank/DDBJ whole genome shotgun (WGS) entry which is preliminary data.</text>
</comment>
<evidence type="ECO:0000313" key="2">
    <source>
        <dbReference type="EMBL" id="GAA10506.1"/>
    </source>
</evidence>
<protein>
    <submittedName>
        <fullName evidence="2">Uncharacterized protein</fullName>
    </submittedName>
</protein>
<sequence>MSREPNGFGVDTRTGRPATPSLDLASRKKMVLTQPCILLVENRQVQSGPCPRLTNHVCVEWPIALLPRDPE</sequence>
<feature type="region of interest" description="Disordered" evidence="1">
    <location>
        <begin position="1"/>
        <end position="22"/>
    </location>
</feature>
<organism evidence="2 3">
    <name type="scientific">Acetobacter tropicalis NBRC 101654</name>
    <dbReference type="NCBI Taxonomy" id="749388"/>
    <lineage>
        <taxon>Bacteria</taxon>
        <taxon>Pseudomonadati</taxon>
        <taxon>Pseudomonadota</taxon>
        <taxon>Alphaproteobacteria</taxon>
        <taxon>Acetobacterales</taxon>
        <taxon>Acetobacteraceae</taxon>
        <taxon>Acetobacter</taxon>
    </lineage>
</organism>
<dbReference type="EMBL" id="BABS01000348">
    <property type="protein sequence ID" value="GAA10506.1"/>
    <property type="molecule type" value="Genomic_DNA"/>
</dbReference>
<gene>
    <name evidence="2" type="ORF">ATPR_3510</name>
</gene>
<reference evidence="2 3" key="1">
    <citation type="journal article" date="2011" name="Biochem. Biophys. Res. Commun.">
        <title>Increased number of Arginine-based salt bridges contributes to the thermotolerance of thermotolerant acetic acid bacteria, Acetobacter tropicalis SKU1100.</title>
        <authorList>
            <person name="Matsutani M."/>
            <person name="Hirakawa H."/>
            <person name="Nishikura M."/>
            <person name="Soemphol W."/>
            <person name="Ali I.A.I."/>
            <person name="Yakushi T."/>
            <person name="Matsushita K."/>
        </authorList>
    </citation>
    <scope>NUCLEOTIDE SEQUENCE [LARGE SCALE GENOMIC DNA]</scope>
    <source>
        <strain evidence="2 3">NBRC 101654</strain>
    </source>
</reference>
<dbReference type="AlphaFoldDB" id="F7VJG1"/>
<name>F7VJG1_9PROT</name>
<proteinExistence type="predicted"/>
<evidence type="ECO:0000313" key="3">
    <source>
        <dbReference type="Proteomes" id="UP000004319"/>
    </source>
</evidence>
<dbReference type="Proteomes" id="UP000004319">
    <property type="component" value="Unassembled WGS sequence"/>
</dbReference>